<dbReference type="AlphaFoldDB" id="A0A0S4MM50"/>
<keyword evidence="1" id="KW-0418">Kinase</keyword>
<reference evidence="1" key="2">
    <citation type="submission" date="2015-11" db="EMBL/GenBank/DDBJ databases">
        <authorList>
            <person name="Zhang Y."/>
            <person name="Guo Z."/>
        </authorList>
    </citation>
    <scope>NUCLEOTIDE SEQUENCE</scope>
</reference>
<name>A0A0S4MM50_ECHMU</name>
<keyword evidence="1" id="KW-0808">Transferase</keyword>
<proteinExistence type="predicted"/>
<dbReference type="GO" id="GO:0016301">
    <property type="term" value="F:kinase activity"/>
    <property type="evidence" value="ECO:0007669"/>
    <property type="project" value="UniProtKB-KW"/>
</dbReference>
<protein>
    <submittedName>
        <fullName evidence="1">Sensor histidine kinase</fullName>
    </submittedName>
</protein>
<dbReference type="EMBL" id="LN902848">
    <property type="protein sequence ID" value="CUT99809.1"/>
    <property type="molecule type" value="Genomic_DNA"/>
</dbReference>
<organism evidence="1 2">
    <name type="scientific">Echinococcus multilocularis</name>
    <name type="common">Fox tapeworm</name>
    <dbReference type="NCBI Taxonomy" id="6211"/>
    <lineage>
        <taxon>Eukaryota</taxon>
        <taxon>Metazoa</taxon>
        <taxon>Spiralia</taxon>
        <taxon>Lophotrochozoa</taxon>
        <taxon>Platyhelminthes</taxon>
        <taxon>Cestoda</taxon>
        <taxon>Eucestoda</taxon>
        <taxon>Cyclophyllidea</taxon>
        <taxon>Taeniidae</taxon>
        <taxon>Echinococcus</taxon>
    </lineage>
</organism>
<sequence>MHLPPGTLVTAHICGGCEINSLTPFCWWQRRRTPQFKFDTDFEKDTVDATCPQNLSMAAEKFSPPS</sequence>
<accession>A0A0S4MM50</accession>
<evidence type="ECO:0000313" key="1">
    <source>
        <dbReference type="EMBL" id="CUT99809.1"/>
    </source>
</evidence>
<evidence type="ECO:0000313" key="2">
    <source>
        <dbReference type="Proteomes" id="UP000017246"/>
    </source>
</evidence>
<reference evidence="1" key="1">
    <citation type="journal article" date="2013" name="Nature">
        <title>The genomes of four tapeworm species reveal adaptations to parasitism.</title>
        <authorList>
            <person name="Tsai I.J."/>
            <person name="Zarowiecki M."/>
            <person name="Holroyd N."/>
            <person name="Garciarrubio A."/>
            <person name="Sanchez-Flores A."/>
            <person name="Brooks K.L."/>
            <person name="Tracey A."/>
            <person name="Bobes R.J."/>
            <person name="Fragoso G."/>
            <person name="Sciutto E."/>
            <person name="Aslett M."/>
            <person name="Beasley H."/>
            <person name="Bennett H.M."/>
            <person name="Cai J."/>
            <person name="Camicia F."/>
            <person name="Clark R."/>
            <person name="Cucher M."/>
            <person name="De Silva N."/>
            <person name="Day T.A."/>
            <person name="Deplazes P."/>
            <person name="Estrada K."/>
            <person name="Fernandez C."/>
            <person name="Holland P.W."/>
            <person name="Hou J."/>
            <person name="Hu S."/>
            <person name="Huckvale T."/>
            <person name="Hung S.S."/>
            <person name="Kamenetzky L."/>
            <person name="Keane J.A."/>
            <person name="Kiss F."/>
            <person name="Koziol U."/>
            <person name="Lambert O."/>
            <person name="Liu K."/>
            <person name="Luo X."/>
            <person name="Luo Y."/>
            <person name="Macchiaroli N."/>
            <person name="Nichol S."/>
            <person name="Paps J."/>
            <person name="Parkinson J."/>
            <person name="Pouchkina-Stantcheva N."/>
            <person name="Riddiford N."/>
            <person name="Rosenzvit M."/>
            <person name="Salinas G."/>
            <person name="Wasmuth J.D."/>
            <person name="Zamanian M."/>
            <person name="Zheng Y."/>
            <person name="Cai X."/>
            <person name="Soberon X."/>
            <person name="Olson P.D."/>
            <person name="Laclette J.P."/>
            <person name="Brehm K."/>
            <person name="Berriman M."/>
            <person name="Garciarrubio A."/>
            <person name="Bobes R.J."/>
            <person name="Fragoso G."/>
            <person name="Sanchez-Flores A."/>
            <person name="Estrada K."/>
            <person name="Cevallos M.A."/>
            <person name="Morett E."/>
            <person name="Gonzalez V."/>
            <person name="Portillo T."/>
            <person name="Ochoa-Leyva A."/>
            <person name="Jose M.V."/>
            <person name="Sciutto E."/>
            <person name="Landa A."/>
            <person name="Jimenez L."/>
            <person name="Valdes V."/>
            <person name="Carrero J.C."/>
            <person name="Larralde C."/>
            <person name="Morales-Montor J."/>
            <person name="Limon-Lason J."/>
            <person name="Soberon X."/>
            <person name="Laclette J.P."/>
        </authorList>
    </citation>
    <scope>NUCLEOTIDE SEQUENCE [LARGE SCALE GENOMIC DNA]</scope>
</reference>
<keyword evidence="2" id="KW-1185">Reference proteome</keyword>
<dbReference type="Proteomes" id="UP000017246">
    <property type="component" value="Unassembled WGS sequence"/>
</dbReference>